<dbReference type="RefSeq" id="WP_310347704.1">
    <property type="nucleotide sequence ID" value="NZ_JAVDXQ010000005.1"/>
</dbReference>
<protein>
    <submittedName>
        <fullName evidence="1">Uncharacterized protein</fullName>
    </submittedName>
</protein>
<dbReference type="Proteomes" id="UP001180536">
    <property type="component" value="Unassembled WGS sequence"/>
</dbReference>
<sequence>MTTWHTGSGGYRLIALENKPFDVVHDPNPLLRPKERLELVRRYCLEARVPHVIVHAEKLPLEFSANVDMLQPMLAPKPLADLLSSRTYSEVVGSLQDKGFEKSPNEILDDLRDRHGHSAAVLTNAFHLALWRQDVDHDLRKPFRPWEPLIPGGLAFKKALMNAWGVVA</sequence>
<evidence type="ECO:0000313" key="2">
    <source>
        <dbReference type="Proteomes" id="UP001180536"/>
    </source>
</evidence>
<comment type="caution">
    <text evidence="1">The sequence shown here is derived from an EMBL/GenBank/DDBJ whole genome shotgun (WGS) entry which is preliminary data.</text>
</comment>
<dbReference type="EMBL" id="JAVDXQ010000005">
    <property type="protein sequence ID" value="MDR7298656.1"/>
    <property type="molecule type" value="Genomic_DNA"/>
</dbReference>
<accession>A0ABU1ZG90</accession>
<evidence type="ECO:0000313" key="1">
    <source>
        <dbReference type="EMBL" id="MDR7298656.1"/>
    </source>
</evidence>
<name>A0ABU1ZG90_9BURK</name>
<reference evidence="1 2" key="1">
    <citation type="submission" date="2023-07" db="EMBL/GenBank/DDBJ databases">
        <title>Sorghum-associated microbial communities from plants grown in Nebraska, USA.</title>
        <authorList>
            <person name="Schachtman D."/>
        </authorList>
    </citation>
    <scope>NUCLEOTIDE SEQUENCE [LARGE SCALE GENOMIC DNA]</scope>
    <source>
        <strain evidence="1 2">BE310</strain>
    </source>
</reference>
<organism evidence="1 2">
    <name type="scientific">Pelomonas aquatica</name>
    <dbReference type="NCBI Taxonomy" id="431058"/>
    <lineage>
        <taxon>Bacteria</taxon>
        <taxon>Pseudomonadati</taxon>
        <taxon>Pseudomonadota</taxon>
        <taxon>Betaproteobacteria</taxon>
        <taxon>Burkholderiales</taxon>
        <taxon>Sphaerotilaceae</taxon>
        <taxon>Roseateles</taxon>
    </lineage>
</organism>
<gene>
    <name evidence="1" type="ORF">J2X16_004019</name>
</gene>
<proteinExistence type="predicted"/>
<keyword evidence="2" id="KW-1185">Reference proteome</keyword>